<comment type="caution">
    <text evidence="2">The sequence shown here is derived from an EMBL/GenBank/DDBJ whole genome shotgun (WGS) entry which is preliminary data.</text>
</comment>
<organism evidence="2 3">
    <name type="scientific">Hericium alpestre</name>
    <dbReference type="NCBI Taxonomy" id="135208"/>
    <lineage>
        <taxon>Eukaryota</taxon>
        <taxon>Fungi</taxon>
        <taxon>Dikarya</taxon>
        <taxon>Basidiomycota</taxon>
        <taxon>Agaricomycotina</taxon>
        <taxon>Agaricomycetes</taxon>
        <taxon>Russulales</taxon>
        <taxon>Hericiaceae</taxon>
        <taxon>Hericium</taxon>
    </lineage>
</organism>
<dbReference type="AlphaFoldDB" id="A0A4Y9ZL33"/>
<keyword evidence="3" id="KW-1185">Reference proteome</keyword>
<dbReference type="Proteomes" id="UP000298061">
    <property type="component" value="Unassembled WGS sequence"/>
</dbReference>
<evidence type="ECO:0000313" key="2">
    <source>
        <dbReference type="EMBL" id="TFY75546.1"/>
    </source>
</evidence>
<protein>
    <submittedName>
        <fullName evidence="2">Uncharacterized protein</fullName>
    </submittedName>
</protein>
<name>A0A4Y9ZL33_9AGAM</name>
<feature type="compositionally biased region" description="Basic and acidic residues" evidence="1">
    <location>
        <begin position="9"/>
        <end position="20"/>
    </location>
</feature>
<evidence type="ECO:0000313" key="3">
    <source>
        <dbReference type="Proteomes" id="UP000298061"/>
    </source>
</evidence>
<gene>
    <name evidence="2" type="ORF">EWM64_g8465</name>
</gene>
<dbReference type="OrthoDB" id="5569250at2759"/>
<proteinExistence type="predicted"/>
<evidence type="ECO:0000256" key="1">
    <source>
        <dbReference type="SAM" id="MobiDB-lite"/>
    </source>
</evidence>
<feature type="region of interest" description="Disordered" evidence="1">
    <location>
        <begin position="1"/>
        <end position="20"/>
    </location>
</feature>
<reference evidence="2 3" key="1">
    <citation type="submission" date="2019-02" db="EMBL/GenBank/DDBJ databases">
        <title>Genome sequencing of the rare red list fungi Hericium alpestre (H. flagellum).</title>
        <authorList>
            <person name="Buettner E."/>
            <person name="Kellner H."/>
        </authorList>
    </citation>
    <scope>NUCLEOTIDE SEQUENCE [LARGE SCALE GENOMIC DNA]</scope>
    <source>
        <strain evidence="2 3">DSM 108284</strain>
    </source>
</reference>
<dbReference type="EMBL" id="SFCI01001529">
    <property type="protein sequence ID" value="TFY75546.1"/>
    <property type="molecule type" value="Genomic_DNA"/>
</dbReference>
<sequence length="56" mass="6191">MFRAGDQARITHEDSLEDAKGQATVAWNEDTLNGTITYEKFMAAIGEKPYIAELDG</sequence>
<accession>A0A4Y9ZL33</accession>